<comment type="caution">
    <text evidence="2">The sequence shown here is derived from an EMBL/GenBank/DDBJ whole genome shotgun (WGS) entry which is preliminary data.</text>
</comment>
<keyword evidence="3" id="KW-1185">Reference proteome</keyword>
<proteinExistence type="predicted"/>
<gene>
    <name evidence="2" type="ORF">J0X13_11305</name>
</gene>
<protein>
    <recommendedName>
        <fullName evidence="4">DUF4421 domain-containing protein</fullName>
    </recommendedName>
</protein>
<evidence type="ECO:0008006" key="4">
    <source>
        <dbReference type="Google" id="ProtNLM"/>
    </source>
</evidence>
<accession>A0ABS3EYE3</accession>
<dbReference type="Proteomes" id="UP000664163">
    <property type="component" value="Unassembled WGS sequence"/>
</dbReference>
<dbReference type="EMBL" id="JAFLND010000003">
    <property type="protein sequence ID" value="MBO0331142.1"/>
    <property type="molecule type" value="Genomic_DNA"/>
</dbReference>
<evidence type="ECO:0000313" key="3">
    <source>
        <dbReference type="Proteomes" id="UP000664163"/>
    </source>
</evidence>
<sequence length="248" mass="28269">MNGVKFKWLGTIFLILVTCTIHAQKPEPPIPIEAFFGNEALYFQLVVKKKFTPESRFNFFTVATYTADYENNPDENSIVMPVQLSYDVAGGFGIMAGTDINSISGFSAIVGPQFNYASKEWLIVNVASIFLNEDNDFKLFGLYEYKPAFNETWSLYTRVQYIFNRNLKLGTNNQKYLYLRAGLKKDRFIFGLAANIEQSGPLKKKVKTTAYLCDGSSVRSILIRECYKSHQSKYSYITDSNREQALFG</sequence>
<evidence type="ECO:0000313" key="2">
    <source>
        <dbReference type="EMBL" id="MBO0331142.1"/>
    </source>
</evidence>
<keyword evidence="1" id="KW-0732">Signal</keyword>
<organism evidence="2 3">
    <name type="scientific">[Muricauda] lutisoli</name>
    <dbReference type="NCBI Taxonomy" id="2816035"/>
    <lineage>
        <taxon>Bacteria</taxon>
        <taxon>Pseudomonadati</taxon>
        <taxon>Bacteroidota</taxon>
        <taxon>Flavobacteriia</taxon>
        <taxon>Flavobacteriales</taxon>
        <taxon>Flavobacteriaceae</taxon>
        <taxon>Allomuricauda</taxon>
    </lineage>
</organism>
<feature type="chain" id="PRO_5047486894" description="DUF4421 domain-containing protein" evidence="1">
    <location>
        <begin position="24"/>
        <end position="248"/>
    </location>
</feature>
<dbReference type="RefSeq" id="WP_207071545.1">
    <property type="nucleotide sequence ID" value="NZ_JAFLND010000003.1"/>
</dbReference>
<reference evidence="2 3" key="1">
    <citation type="submission" date="2021-03" db="EMBL/GenBank/DDBJ databases">
        <title>Muricauda sp. CAU 1631 isolated from Incheon.</title>
        <authorList>
            <person name="Kim W."/>
        </authorList>
    </citation>
    <scope>NUCLEOTIDE SEQUENCE [LARGE SCALE GENOMIC DNA]</scope>
    <source>
        <strain evidence="2 3">CAU 1631</strain>
    </source>
</reference>
<evidence type="ECO:0000256" key="1">
    <source>
        <dbReference type="SAM" id="SignalP"/>
    </source>
</evidence>
<name>A0ABS3EYE3_9FLAO</name>
<feature type="signal peptide" evidence="1">
    <location>
        <begin position="1"/>
        <end position="23"/>
    </location>
</feature>